<keyword evidence="6" id="KW-0050">Antiport</keyword>
<feature type="transmembrane region" description="Helical" evidence="13">
    <location>
        <begin position="143"/>
        <end position="167"/>
    </location>
</feature>
<dbReference type="InterPro" id="IPR002528">
    <property type="entry name" value="MATE_fam"/>
</dbReference>
<evidence type="ECO:0000313" key="14">
    <source>
        <dbReference type="EMBL" id="HIR59982.1"/>
    </source>
</evidence>
<keyword evidence="11 13" id="KW-0472">Membrane</keyword>
<evidence type="ECO:0000256" key="5">
    <source>
        <dbReference type="ARBA" id="ARBA00022448"/>
    </source>
</evidence>
<dbReference type="InterPro" id="IPR050222">
    <property type="entry name" value="MATE_MdtK"/>
</dbReference>
<dbReference type="GO" id="GO:0005886">
    <property type="term" value="C:plasma membrane"/>
    <property type="evidence" value="ECO:0007669"/>
    <property type="project" value="UniProtKB-SubCell"/>
</dbReference>
<reference evidence="14" key="2">
    <citation type="journal article" date="2021" name="PeerJ">
        <title>Extensive microbial diversity within the chicken gut microbiome revealed by metagenomics and culture.</title>
        <authorList>
            <person name="Gilroy R."/>
            <person name="Ravi A."/>
            <person name="Getino M."/>
            <person name="Pursley I."/>
            <person name="Horton D.L."/>
            <person name="Alikhan N.F."/>
            <person name="Baker D."/>
            <person name="Gharbi K."/>
            <person name="Hall N."/>
            <person name="Watson M."/>
            <person name="Adriaenssens E.M."/>
            <person name="Foster-Nyarko E."/>
            <person name="Jarju S."/>
            <person name="Secka A."/>
            <person name="Antonio M."/>
            <person name="Oren A."/>
            <person name="Chaudhuri R.R."/>
            <person name="La Ragione R."/>
            <person name="Hildebrand F."/>
            <person name="Pallen M.J."/>
        </authorList>
    </citation>
    <scope>NUCLEOTIDE SEQUENCE</scope>
    <source>
        <strain evidence="14">CHK189-12415</strain>
    </source>
</reference>
<evidence type="ECO:0000256" key="12">
    <source>
        <dbReference type="ARBA" id="ARBA00031636"/>
    </source>
</evidence>
<keyword evidence="10" id="KW-0406">Ion transport</keyword>
<evidence type="ECO:0000256" key="11">
    <source>
        <dbReference type="ARBA" id="ARBA00023136"/>
    </source>
</evidence>
<feature type="transmembrane region" description="Helical" evidence="13">
    <location>
        <begin position="290"/>
        <end position="307"/>
    </location>
</feature>
<feature type="transmembrane region" description="Helical" evidence="13">
    <location>
        <begin position="174"/>
        <end position="195"/>
    </location>
</feature>
<evidence type="ECO:0000256" key="7">
    <source>
        <dbReference type="ARBA" id="ARBA00022475"/>
    </source>
</evidence>
<dbReference type="Pfam" id="PF01554">
    <property type="entry name" value="MatE"/>
    <property type="match status" value="2"/>
</dbReference>
<dbReference type="NCBIfam" id="TIGR00797">
    <property type="entry name" value="matE"/>
    <property type="match status" value="1"/>
</dbReference>
<reference evidence="14" key="1">
    <citation type="submission" date="2020-10" db="EMBL/GenBank/DDBJ databases">
        <authorList>
            <person name="Gilroy R."/>
        </authorList>
    </citation>
    <scope>NUCLEOTIDE SEQUENCE</scope>
    <source>
        <strain evidence="14">CHK189-12415</strain>
    </source>
</reference>
<feature type="transmembrane region" description="Helical" evidence="13">
    <location>
        <begin position="359"/>
        <end position="383"/>
    </location>
</feature>
<feature type="transmembrane region" description="Helical" evidence="13">
    <location>
        <begin position="20"/>
        <end position="40"/>
    </location>
</feature>
<evidence type="ECO:0000313" key="15">
    <source>
        <dbReference type="Proteomes" id="UP000824241"/>
    </source>
</evidence>
<dbReference type="GO" id="GO:0042910">
    <property type="term" value="F:xenobiotic transmembrane transporter activity"/>
    <property type="evidence" value="ECO:0007669"/>
    <property type="project" value="InterPro"/>
</dbReference>
<dbReference type="Proteomes" id="UP000824241">
    <property type="component" value="Unassembled WGS sequence"/>
</dbReference>
<sequence>MSQTSREAYVPGDMTRGSPARHIVLFALPMMVGGVFQLMYSMVDTAVLGRFVGAGALASIGATSSTTSCFLFLATGVTNAMSIVVSQLIGAGDRGKVRRATVNALYLTALFGVVLGAAAFFGAEPLMRLLGTPEDIIGGAVTYIRITCGLIFAQIAYNAVASILKAVGDSKTPLYFLILCTVLNVLLDLLFVLAFHMTVDGVAYATVISQMVSAVLCFLYMRRKYAIFRFTKADMAPDKEVIGEYLRYGLPMGLTSCLLSVGMFVITGVINSFGSSAVAAYTVGSKVESIAVLLFNQFAFSFSVYAGQNFGAGERERVYRGVKQAAAIILALSCLAAVIMLAVGPYVGQLFLDSGETGILSVAAVMIRIEAVFYPALGMVWLFNSSLRGLGEVNATILSSVVELLSKILISVLLSRVLQETGIWFAAPIGWVLGFGVSAFCFYRGRWEKRLPPRRPD</sequence>
<evidence type="ECO:0000256" key="13">
    <source>
        <dbReference type="SAM" id="Phobius"/>
    </source>
</evidence>
<evidence type="ECO:0000256" key="9">
    <source>
        <dbReference type="ARBA" id="ARBA00022989"/>
    </source>
</evidence>
<dbReference type="PANTHER" id="PTHR43298">
    <property type="entry name" value="MULTIDRUG RESISTANCE PROTEIN NORM-RELATED"/>
    <property type="match status" value="1"/>
</dbReference>
<dbReference type="InterPro" id="IPR048279">
    <property type="entry name" value="MdtK-like"/>
</dbReference>
<keyword evidence="8 13" id="KW-0812">Transmembrane</keyword>
<comment type="function">
    <text evidence="1">Multidrug efflux pump.</text>
</comment>
<comment type="subcellular location">
    <subcellularLocation>
        <location evidence="2">Cell membrane</location>
        <topology evidence="2">Multi-pass membrane protein</topology>
    </subcellularLocation>
</comment>
<keyword evidence="9 13" id="KW-1133">Transmembrane helix</keyword>
<feature type="transmembrane region" description="Helical" evidence="13">
    <location>
        <begin position="327"/>
        <end position="347"/>
    </location>
</feature>
<protein>
    <recommendedName>
        <fullName evidence="4">Probable multidrug resistance protein NorM</fullName>
    </recommendedName>
    <alternativeName>
        <fullName evidence="12">Multidrug-efflux transporter</fullName>
    </alternativeName>
</protein>
<feature type="transmembrane region" description="Helical" evidence="13">
    <location>
        <begin position="201"/>
        <end position="221"/>
    </location>
</feature>
<feature type="transmembrane region" description="Helical" evidence="13">
    <location>
        <begin position="104"/>
        <end position="123"/>
    </location>
</feature>
<comment type="similarity">
    <text evidence="3">Belongs to the multi antimicrobial extrusion (MATE) (TC 2.A.66.1) family.</text>
</comment>
<feature type="transmembrane region" description="Helical" evidence="13">
    <location>
        <begin position="423"/>
        <end position="445"/>
    </location>
</feature>
<gene>
    <name evidence="14" type="ORF">IAB37_00175</name>
</gene>
<evidence type="ECO:0000256" key="2">
    <source>
        <dbReference type="ARBA" id="ARBA00004651"/>
    </source>
</evidence>
<evidence type="ECO:0000256" key="1">
    <source>
        <dbReference type="ARBA" id="ARBA00003408"/>
    </source>
</evidence>
<dbReference type="EMBL" id="DVHA01000006">
    <property type="protein sequence ID" value="HIR59982.1"/>
    <property type="molecule type" value="Genomic_DNA"/>
</dbReference>
<feature type="transmembrane region" description="Helical" evidence="13">
    <location>
        <begin position="248"/>
        <end position="270"/>
    </location>
</feature>
<dbReference type="GO" id="GO:0015297">
    <property type="term" value="F:antiporter activity"/>
    <property type="evidence" value="ECO:0007669"/>
    <property type="project" value="UniProtKB-KW"/>
</dbReference>
<feature type="transmembrane region" description="Helical" evidence="13">
    <location>
        <begin position="47"/>
        <end position="64"/>
    </location>
</feature>
<dbReference type="PANTHER" id="PTHR43298:SF2">
    <property type="entry name" value="FMN_FAD EXPORTER YEEO-RELATED"/>
    <property type="match status" value="1"/>
</dbReference>
<evidence type="ECO:0000256" key="6">
    <source>
        <dbReference type="ARBA" id="ARBA00022449"/>
    </source>
</evidence>
<comment type="caution">
    <text evidence="14">The sequence shown here is derived from an EMBL/GenBank/DDBJ whole genome shotgun (WGS) entry which is preliminary data.</text>
</comment>
<dbReference type="PIRSF" id="PIRSF006603">
    <property type="entry name" value="DinF"/>
    <property type="match status" value="1"/>
</dbReference>
<name>A0A9D1DVV0_9FIRM</name>
<organism evidence="14 15">
    <name type="scientific">Candidatus Faecivivens stercoravium</name>
    <dbReference type="NCBI Taxonomy" id="2840803"/>
    <lineage>
        <taxon>Bacteria</taxon>
        <taxon>Bacillati</taxon>
        <taxon>Bacillota</taxon>
        <taxon>Clostridia</taxon>
        <taxon>Eubacteriales</taxon>
        <taxon>Oscillospiraceae</taxon>
        <taxon>Oscillospiraceae incertae sedis</taxon>
        <taxon>Candidatus Faecivivens</taxon>
    </lineage>
</organism>
<accession>A0A9D1DVV0</accession>
<feature type="transmembrane region" description="Helical" evidence="13">
    <location>
        <begin position="395"/>
        <end position="417"/>
    </location>
</feature>
<evidence type="ECO:0000256" key="3">
    <source>
        <dbReference type="ARBA" id="ARBA00010199"/>
    </source>
</evidence>
<keyword evidence="7" id="KW-1003">Cell membrane</keyword>
<evidence type="ECO:0000256" key="4">
    <source>
        <dbReference type="ARBA" id="ARBA00020268"/>
    </source>
</evidence>
<evidence type="ECO:0000256" key="8">
    <source>
        <dbReference type="ARBA" id="ARBA00022692"/>
    </source>
</evidence>
<dbReference type="CDD" id="cd13138">
    <property type="entry name" value="MATE_yoeA_like"/>
    <property type="match status" value="1"/>
</dbReference>
<dbReference type="GO" id="GO:0006811">
    <property type="term" value="P:monoatomic ion transport"/>
    <property type="evidence" value="ECO:0007669"/>
    <property type="project" value="UniProtKB-KW"/>
</dbReference>
<dbReference type="AlphaFoldDB" id="A0A9D1DVV0"/>
<keyword evidence="5" id="KW-0813">Transport</keyword>
<evidence type="ECO:0000256" key="10">
    <source>
        <dbReference type="ARBA" id="ARBA00023065"/>
    </source>
</evidence>
<proteinExistence type="inferred from homology"/>